<evidence type="ECO:0000256" key="4">
    <source>
        <dbReference type="ARBA" id="ARBA00022737"/>
    </source>
</evidence>
<dbReference type="InterPro" id="IPR041552">
    <property type="entry name" value="UvrA_DNA-bd"/>
</dbReference>
<dbReference type="EMBL" id="UOGC01000128">
    <property type="protein sequence ID" value="VAX21852.1"/>
    <property type="molecule type" value="Genomic_DNA"/>
</dbReference>
<sequence length="469" mass="53056">MKSNIVIKGAREHNLKNVSLEIPRNSLVVVTGLSGSGKSSLAFDTIYAEGQRRYVESLSAYARQFLERMEKPDVDYIEGLSPAISIEQKTTSRNPRSTVGTVTEIHDYLRLLFARAGLVHCHGCGREIASQTVSQMVDRVMELPEKTRIQVMAPVVKDRKGEYRKELDGFRSKGFVRVRVDGELLDLAEEIKLDKKRKHTIDLVLDRLIIKEGLQRRLADSLELALKMGEGVVLVEIPGGEKFLFSEKFSCVHCDISYPEIAPRMFSFNNPHGACQTCAGLGVTRNMSPDLVVPDQSLSLRDGAVSPWSSKTAVYYGQMLESLAKHYGFSMTVPFKKLSKKARNLVLYGSGEEIIKFKLKKEGRLHAYEGSFEGVLPNLKRRYEETESHYIREEMEQYMLRSTCEKCDGKRLRKEALAVRVGDLSIDMVSALSVDDAFSFFKSLKLDKQRLNIARRVLKEISERLGFLK</sequence>
<evidence type="ECO:0000256" key="8">
    <source>
        <dbReference type="ARBA" id="ARBA00022771"/>
    </source>
</evidence>
<dbReference type="GO" id="GO:0005737">
    <property type="term" value="C:cytoplasm"/>
    <property type="evidence" value="ECO:0007669"/>
    <property type="project" value="UniProtKB-SubCell"/>
</dbReference>
<dbReference type="CDD" id="cd03270">
    <property type="entry name" value="ABC_UvrA_I"/>
    <property type="match status" value="1"/>
</dbReference>
<dbReference type="Gene3D" id="3.40.50.300">
    <property type="entry name" value="P-loop containing nucleotide triphosphate hydrolases"/>
    <property type="match status" value="1"/>
</dbReference>
<evidence type="ECO:0000256" key="9">
    <source>
        <dbReference type="ARBA" id="ARBA00022833"/>
    </source>
</evidence>
<comment type="subcellular location">
    <subcellularLocation>
        <location evidence="1">Cytoplasm</location>
    </subcellularLocation>
</comment>
<dbReference type="Pfam" id="PF17760">
    <property type="entry name" value="UvrA_inter"/>
    <property type="match status" value="1"/>
</dbReference>
<dbReference type="InterPro" id="IPR041102">
    <property type="entry name" value="UvrA_inter"/>
</dbReference>
<keyword evidence="13" id="KW-0234">DNA repair</keyword>
<dbReference type="InterPro" id="IPR027417">
    <property type="entry name" value="P-loop_NTPase"/>
</dbReference>
<dbReference type="GO" id="GO:0003677">
    <property type="term" value="F:DNA binding"/>
    <property type="evidence" value="ECO:0007669"/>
    <property type="project" value="UniProtKB-KW"/>
</dbReference>
<dbReference type="GO" id="GO:0006281">
    <property type="term" value="P:DNA repair"/>
    <property type="evidence" value="ECO:0007669"/>
    <property type="project" value="UniProtKB-KW"/>
</dbReference>
<dbReference type="FunFam" id="3.40.50.300:FF:000028">
    <property type="entry name" value="UvrABC system protein A"/>
    <property type="match status" value="1"/>
</dbReference>
<evidence type="ECO:0000256" key="10">
    <source>
        <dbReference type="ARBA" id="ARBA00022840"/>
    </source>
</evidence>
<keyword evidence="9" id="KW-0862">Zinc</keyword>
<dbReference type="Gene3D" id="1.10.8.280">
    <property type="entry name" value="ABC transporter ATPase domain-like"/>
    <property type="match status" value="1"/>
</dbReference>
<evidence type="ECO:0000259" key="14">
    <source>
        <dbReference type="Pfam" id="PF17755"/>
    </source>
</evidence>
<evidence type="ECO:0000313" key="16">
    <source>
        <dbReference type="EMBL" id="VAX21852.1"/>
    </source>
</evidence>
<dbReference type="GO" id="GO:0005524">
    <property type="term" value="F:ATP binding"/>
    <property type="evidence" value="ECO:0007669"/>
    <property type="project" value="UniProtKB-KW"/>
</dbReference>
<evidence type="ECO:0000256" key="6">
    <source>
        <dbReference type="ARBA" id="ARBA00022763"/>
    </source>
</evidence>
<evidence type="ECO:0000256" key="13">
    <source>
        <dbReference type="ARBA" id="ARBA00023204"/>
    </source>
</evidence>
<keyword evidence="3" id="KW-0479">Metal-binding</keyword>
<accession>A0A3B1C182</accession>
<evidence type="ECO:0000259" key="15">
    <source>
        <dbReference type="Pfam" id="PF17760"/>
    </source>
</evidence>
<evidence type="ECO:0000256" key="2">
    <source>
        <dbReference type="ARBA" id="ARBA00022490"/>
    </source>
</evidence>
<proteinExistence type="predicted"/>
<name>A0A3B1C182_9ZZZZ</name>
<reference evidence="16" key="1">
    <citation type="submission" date="2018-06" db="EMBL/GenBank/DDBJ databases">
        <authorList>
            <person name="Zhirakovskaya E."/>
        </authorList>
    </citation>
    <scope>NUCLEOTIDE SEQUENCE</scope>
</reference>
<dbReference type="GO" id="GO:0008270">
    <property type="term" value="F:zinc ion binding"/>
    <property type="evidence" value="ECO:0007669"/>
    <property type="project" value="UniProtKB-KW"/>
</dbReference>
<keyword evidence="8" id="KW-0863">Zinc-finger</keyword>
<evidence type="ECO:0000256" key="3">
    <source>
        <dbReference type="ARBA" id="ARBA00022723"/>
    </source>
</evidence>
<dbReference type="AlphaFoldDB" id="A0A3B1C182"/>
<evidence type="ECO:0000256" key="12">
    <source>
        <dbReference type="ARBA" id="ARBA00023125"/>
    </source>
</evidence>
<gene>
    <name evidence="16" type="ORF">MNBD_NITROSPINAE01-1349</name>
</gene>
<evidence type="ECO:0000256" key="11">
    <source>
        <dbReference type="ARBA" id="ARBA00022881"/>
    </source>
</evidence>
<keyword evidence="7" id="KW-0228">DNA excision</keyword>
<dbReference type="PANTHER" id="PTHR43152:SF3">
    <property type="entry name" value="UVRABC SYSTEM PROTEIN A"/>
    <property type="match status" value="1"/>
</dbReference>
<feature type="non-terminal residue" evidence="16">
    <location>
        <position position="469"/>
    </location>
</feature>
<evidence type="ECO:0000256" key="1">
    <source>
        <dbReference type="ARBA" id="ARBA00004496"/>
    </source>
</evidence>
<protein>
    <submittedName>
        <fullName evidence="16">Excinuclease ABC subunit A</fullName>
    </submittedName>
</protein>
<keyword evidence="11" id="KW-0267">Excision nuclease</keyword>
<dbReference type="GO" id="GO:0004518">
    <property type="term" value="F:nuclease activity"/>
    <property type="evidence" value="ECO:0007669"/>
    <property type="project" value="UniProtKB-KW"/>
</dbReference>
<dbReference type="Gene3D" id="1.20.1580.10">
    <property type="entry name" value="ABC transporter ATPase like domain"/>
    <property type="match status" value="1"/>
</dbReference>
<keyword evidence="2" id="KW-0963">Cytoplasm</keyword>
<keyword evidence="6" id="KW-0227">DNA damage</keyword>
<keyword evidence="12" id="KW-0238">DNA-binding</keyword>
<dbReference type="SUPFAM" id="SSF52540">
    <property type="entry name" value="P-loop containing nucleoside triphosphate hydrolases"/>
    <property type="match status" value="2"/>
</dbReference>
<dbReference type="Gene3D" id="3.30.190.20">
    <property type="match status" value="1"/>
</dbReference>
<feature type="domain" description="UvrA DNA-binding" evidence="14">
    <location>
        <begin position="289"/>
        <end position="397"/>
    </location>
</feature>
<dbReference type="PANTHER" id="PTHR43152">
    <property type="entry name" value="UVRABC SYSTEM PROTEIN A"/>
    <property type="match status" value="1"/>
</dbReference>
<evidence type="ECO:0000256" key="5">
    <source>
        <dbReference type="ARBA" id="ARBA00022741"/>
    </source>
</evidence>
<feature type="domain" description="UvrA interaction" evidence="15">
    <location>
        <begin position="131"/>
        <end position="237"/>
    </location>
</feature>
<evidence type="ECO:0000256" key="7">
    <source>
        <dbReference type="ARBA" id="ARBA00022769"/>
    </source>
</evidence>
<keyword evidence="10" id="KW-0067">ATP-binding</keyword>
<organism evidence="16">
    <name type="scientific">hydrothermal vent metagenome</name>
    <dbReference type="NCBI Taxonomy" id="652676"/>
    <lineage>
        <taxon>unclassified sequences</taxon>
        <taxon>metagenomes</taxon>
        <taxon>ecological metagenomes</taxon>
    </lineage>
</organism>
<keyword evidence="5" id="KW-0547">Nucleotide-binding</keyword>
<keyword evidence="4" id="KW-0677">Repeat</keyword>
<dbReference type="Pfam" id="PF17755">
    <property type="entry name" value="UvrA_DNA-bind"/>
    <property type="match status" value="1"/>
</dbReference>